<dbReference type="InParanoid" id="A0A6P8IPV9"/>
<reference evidence="3" key="1">
    <citation type="submission" date="2025-08" db="UniProtKB">
        <authorList>
            <consortium name="RefSeq"/>
        </authorList>
    </citation>
    <scope>IDENTIFICATION</scope>
    <source>
        <tissue evidence="3">Tentacle</tissue>
    </source>
</reference>
<gene>
    <name evidence="3" type="primary">LOC116303656</name>
</gene>
<dbReference type="InterPro" id="IPR052565">
    <property type="entry name" value="Glutaredoxin-like_YDR286C"/>
</dbReference>
<dbReference type="PANTHER" id="PTHR33558">
    <property type="entry name" value="GLUTAREDOXIN-LIKE PROTEIN C5ORF63 HOMOLOG"/>
    <property type="match status" value="1"/>
</dbReference>
<accession>A0A6P8IPV9</accession>
<sequence length="120" mass="14533">MSNSVLFKRFINSILATKLEAKCHNGYVFGARQLCSRILPTLTMYTKEECSLCDDARLILEEYKHRYRFEEVYITDKGNEEWYMKYKYDIPVFHLNGTFLMKHRVDRNLLEERLTEYEKK</sequence>
<protein>
    <recommendedName>
        <fullName evidence="1">Glutaredoxin-like protein</fullName>
    </recommendedName>
</protein>
<evidence type="ECO:0000313" key="2">
    <source>
        <dbReference type="Proteomes" id="UP000515163"/>
    </source>
</evidence>
<dbReference type="KEGG" id="aten:116303656"/>
<keyword evidence="1" id="KW-0813">Transport</keyword>
<dbReference type="Gene3D" id="3.40.30.10">
    <property type="entry name" value="Glutaredoxin"/>
    <property type="match status" value="1"/>
</dbReference>
<dbReference type="Proteomes" id="UP000515163">
    <property type="component" value="Unplaced"/>
</dbReference>
<dbReference type="OrthoDB" id="429967at2759"/>
<evidence type="ECO:0000313" key="3">
    <source>
        <dbReference type="RefSeq" id="XP_031569096.1"/>
    </source>
</evidence>
<comment type="similarity">
    <text evidence="1">Belongs to the glutaredoxin family.</text>
</comment>
<keyword evidence="2" id="KW-1185">Reference proteome</keyword>
<keyword evidence="1" id="KW-0249">Electron transport</keyword>
<dbReference type="GeneID" id="116303656"/>
<dbReference type="InterPro" id="IPR008554">
    <property type="entry name" value="Glutaredoxin-like"/>
</dbReference>
<dbReference type="SUPFAM" id="SSF52833">
    <property type="entry name" value="Thioredoxin-like"/>
    <property type="match status" value="1"/>
</dbReference>
<name>A0A6P8IPV9_ACTTE</name>
<proteinExistence type="inferred from homology"/>
<dbReference type="InterPro" id="IPR036249">
    <property type="entry name" value="Thioredoxin-like_sf"/>
</dbReference>
<dbReference type="AlphaFoldDB" id="A0A6P8IPV9"/>
<organism evidence="2 3">
    <name type="scientific">Actinia tenebrosa</name>
    <name type="common">Australian red waratah sea anemone</name>
    <dbReference type="NCBI Taxonomy" id="6105"/>
    <lineage>
        <taxon>Eukaryota</taxon>
        <taxon>Metazoa</taxon>
        <taxon>Cnidaria</taxon>
        <taxon>Anthozoa</taxon>
        <taxon>Hexacorallia</taxon>
        <taxon>Actiniaria</taxon>
        <taxon>Actiniidae</taxon>
        <taxon>Actinia</taxon>
    </lineage>
</organism>
<dbReference type="RefSeq" id="XP_031569096.1">
    <property type="nucleotide sequence ID" value="XM_031713236.1"/>
</dbReference>
<evidence type="ECO:0000256" key="1">
    <source>
        <dbReference type="RuleBase" id="RU363082"/>
    </source>
</evidence>
<dbReference type="Pfam" id="PF05768">
    <property type="entry name" value="Glrx-like"/>
    <property type="match status" value="1"/>
</dbReference>
<dbReference type="PANTHER" id="PTHR33558:SF1">
    <property type="entry name" value="GLUTAREDOXIN-LIKE PROTEIN C5ORF63 HOMOLOG"/>
    <property type="match status" value="1"/>
</dbReference>